<keyword evidence="10 18" id="KW-0030">Aminoacyl-tRNA synthetase</keyword>
<dbReference type="PANTHER" id="PTHR43697:SF1">
    <property type="entry name" value="SERINE--TRNA LIGASE"/>
    <property type="match status" value="1"/>
</dbReference>
<keyword evidence="9" id="KW-0648">Protein biosynthesis</keyword>
<dbReference type="InterPro" id="IPR010978">
    <property type="entry name" value="tRNA-bd_arm"/>
</dbReference>
<proteinExistence type="inferred from homology"/>
<organism evidence="18 19">
    <name type="scientific">Maribacter arcticus</name>
    <dbReference type="NCBI Taxonomy" id="561365"/>
    <lineage>
        <taxon>Bacteria</taxon>
        <taxon>Pseudomonadati</taxon>
        <taxon>Bacteroidota</taxon>
        <taxon>Flavobacteriia</taxon>
        <taxon>Flavobacteriales</taxon>
        <taxon>Flavobacteriaceae</taxon>
        <taxon>Maribacter</taxon>
    </lineage>
</organism>
<comment type="similarity">
    <text evidence="3">Belongs to the class-II aminoacyl-tRNA synthetase family. Type-1 seryl-tRNA synthetase subfamily.</text>
</comment>
<feature type="binding site" evidence="15">
    <location>
        <position position="384"/>
    </location>
    <ligand>
        <name>L-serine</name>
        <dbReference type="ChEBI" id="CHEBI:33384"/>
    </ligand>
</feature>
<reference evidence="19" key="1">
    <citation type="submission" date="2017-02" db="EMBL/GenBank/DDBJ databases">
        <authorList>
            <person name="Varghese N."/>
            <person name="Submissions S."/>
        </authorList>
    </citation>
    <scope>NUCLEOTIDE SEQUENCE [LARGE SCALE GENOMIC DNA]</scope>
    <source>
        <strain evidence="19">DSM 23546</strain>
    </source>
</reference>
<dbReference type="InterPro" id="IPR033729">
    <property type="entry name" value="SerRS_core"/>
</dbReference>
<dbReference type="NCBIfam" id="TIGR00414">
    <property type="entry name" value="serS"/>
    <property type="match status" value="1"/>
</dbReference>
<comment type="pathway">
    <text evidence="2">Aminoacyl-tRNA biosynthesis; selenocysteinyl-tRNA(Sec) biosynthesis; L-seryl-tRNA(Sec) from L-serine and tRNA(Sec): step 1/1.</text>
</comment>
<dbReference type="GO" id="GO:0006434">
    <property type="term" value="P:seryl-tRNA aminoacylation"/>
    <property type="evidence" value="ECO:0007669"/>
    <property type="project" value="UniProtKB-UniRule"/>
</dbReference>
<evidence type="ECO:0000259" key="17">
    <source>
        <dbReference type="PROSITE" id="PS50862"/>
    </source>
</evidence>
<dbReference type="InterPro" id="IPR042103">
    <property type="entry name" value="SerRS_1_N_sf"/>
</dbReference>
<dbReference type="InterPro" id="IPR015866">
    <property type="entry name" value="Ser-tRNA-synth_1_N"/>
</dbReference>
<dbReference type="InterPro" id="IPR006195">
    <property type="entry name" value="aa-tRNA-synth_II"/>
</dbReference>
<feature type="binding site" evidence="15">
    <location>
        <position position="287"/>
    </location>
    <ligand>
        <name>L-serine</name>
        <dbReference type="ChEBI" id="CHEBI:33384"/>
    </ligand>
</feature>
<dbReference type="Pfam" id="PF02403">
    <property type="entry name" value="Seryl_tRNA_N"/>
    <property type="match status" value="1"/>
</dbReference>
<dbReference type="GO" id="GO:0004828">
    <property type="term" value="F:serine-tRNA ligase activity"/>
    <property type="evidence" value="ECO:0007669"/>
    <property type="project" value="UniProtKB-UniRule"/>
</dbReference>
<comment type="catalytic activity">
    <reaction evidence="12">
        <text>tRNA(Sec) + L-serine + ATP = L-seryl-tRNA(Sec) + AMP + diphosphate + H(+)</text>
        <dbReference type="Rhea" id="RHEA:42580"/>
        <dbReference type="Rhea" id="RHEA-COMP:9742"/>
        <dbReference type="Rhea" id="RHEA-COMP:10128"/>
        <dbReference type="ChEBI" id="CHEBI:15378"/>
        <dbReference type="ChEBI" id="CHEBI:30616"/>
        <dbReference type="ChEBI" id="CHEBI:33019"/>
        <dbReference type="ChEBI" id="CHEBI:33384"/>
        <dbReference type="ChEBI" id="CHEBI:78442"/>
        <dbReference type="ChEBI" id="CHEBI:78533"/>
        <dbReference type="ChEBI" id="CHEBI:456215"/>
        <dbReference type="EC" id="6.1.1.11"/>
    </reaction>
</comment>
<feature type="binding site" evidence="16">
    <location>
        <begin position="351"/>
        <end position="354"/>
    </location>
    <ligand>
        <name>ATP</name>
        <dbReference type="ChEBI" id="CHEBI:30616"/>
    </ligand>
</feature>
<feature type="domain" description="Aminoacyl-transfer RNA synthetases class-II family profile" evidence="17">
    <location>
        <begin position="142"/>
        <end position="415"/>
    </location>
</feature>
<dbReference type="InterPro" id="IPR002314">
    <property type="entry name" value="aa-tRNA-synt_IIb"/>
</dbReference>
<evidence type="ECO:0000256" key="14">
    <source>
        <dbReference type="NCBIfam" id="TIGR00414"/>
    </source>
</evidence>
<evidence type="ECO:0000256" key="9">
    <source>
        <dbReference type="ARBA" id="ARBA00022917"/>
    </source>
</evidence>
<evidence type="ECO:0000256" key="7">
    <source>
        <dbReference type="ARBA" id="ARBA00022741"/>
    </source>
</evidence>
<evidence type="ECO:0000256" key="6">
    <source>
        <dbReference type="ARBA" id="ARBA00022598"/>
    </source>
</evidence>
<feature type="binding site" evidence="15">
    <location>
        <position position="233"/>
    </location>
    <ligand>
        <name>L-serine</name>
        <dbReference type="ChEBI" id="CHEBI:33384"/>
    </ligand>
</feature>
<evidence type="ECO:0000256" key="15">
    <source>
        <dbReference type="PIRSR" id="PIRSR001529-1"/>
    </source>
</evidence>
<dbReference type="PANTHER" id="PTHR43697">
    <property type="entry name" value="SERYL-TRNA SYNTHETASE"/>
    <property type="match status" value="1"/>
</dbReference>
<dbReference type="CDD" id="cd00770">
    <property type="entry name" value="SerRS_core"/>
    <property type="match status" value="1"/>
</dbReference>
<evidence type="ECO:0000256" key="2">
    <source>
        <dbReference type="ARBA" id="ARBA00005045"/>
    </source>
</evidence>
<dbReference type="EC" id="6.1.1.11" evidence="4 14"/>
<dbReference type="STRING" id="561365.SAMN05660866_01370"/>
<accession>A0A1T5B3T0</accession>
<keyword evidence="19" id="KW-1185">Reference proteome</keyword>
<dbReference type="OrthoDB" id="9804647at2"/>
<dbReference type="PIRSF" id="PIRSF001529">
    <property type="entry name" value="Ser-tRNA-synth_IIa"/>
    <property type="match status" value="1"/>
</dbReference>
<dbReference type="SUPFAM" id="SSF46589">
    <property type="entry name" value="tRNA-binding arm"/>
    <property type="match status" value="1"/>
</dbReference>
<evidence type="ECO:0000256" key="10">
    <source>
        <dbReference type="ARBA" id="ARBA00023146"/>
    </source>
</evidence>
<keyword evidence="5" id="KW-0963">Cytoplasm</keyword>
<evidence type="ECO:0000256" key="16">
    <source>
        <dbReference type="PIRSR" id="PIRSR001529-2"/>
    </source>
</evidence>
<evidence type="ECO:0000256" key="11">
    <source>
        <dbReference type="ARBA" id="ARBA00039158"/>
    </source>
</evidence>
<evidence type="ECO:0000256" key="3">
    <source>
        <dbReference type="ARBA" id="ARBA00010728"/>
    </source>
</evidence>
<dbReference type="SUPFAM" id="SSF55681">
    <property type="entry name" value="Class II aaRS and biotin synthetases"/>
    <property type="match status" value="1"/>
</dbReference>
<dbReference type="Proteomes" id="UP000190339">
    <property type="component" value="Unassembled WGS sequence"/>
</dbReference>
<evidence type="ECO:0000256" key="8">
    <source>
        <dbReference type="ARBA" id="ARBA00022840"/>
    </source>
</evidence>
<gene>
    <name evidence="18" type="ORF">SAMN05660866_01370</name>
</gene>
<dbReference type="Gene3D" id="3.30.930.10">
    <property type="entry name" value="Bira Bifunctional Protein, Domain 2"/>
    <property type="match status" value="1"/>
</dbReference>
<feature type="binding site" evidence="16">
    <location>
        <begin position="264"/>
        <end position="266"/>
    </location>
    <ligand>
        <name>ATP</name>
        <dbReference type="ChEBI" id="CHEBI:30616"/>
    </ligand>
</feature>
<dbReference type="InterPro" id="IPR002317">
    <property type="entry name" value="Ser-tRNA-ligase_type_1"/>
</dbReference>
<sequence length="423" mass="47646">MLQLQTIRENKKEIILALGKRNIDAQTLLDNVLQLDEKRRTTQTQLDNVLAESNSLSKEIGALYKTGKAQEANVLKEKTVHLKEESKQLGEDLNAAAEELQNLLYQIPNAPHTSVRKGSSEEDNEEVFKEGDIPTLDTTALPHWELAKKYDIIDFELGVKIAGAGFPVYKGKGARLQRALIAYFLDKNTEAGYTEIQVPHLVNELSGYGTGQLPDKEGQMYHVTADDLYLIPTAEVPITNIFRDVIVNESDFPITYTGYTPCFRREAGSYGAHVRGLNRLHQFDKVEIVRVEHPTKSYEALDGMVEHVKNILRELKLPYRILRLCGGDLGFTAALTFDFEVFSTAQDRWLEISSVSNFETYQANRLKLRYKDENGKNQLAHTLNGSSLALPRVLAGILENYQTPEGIKIPDVLVPYCGFEMID</sequence>
<dbReference type="GO" id="GO:0005524">
    <property type="term" value="F:ATP binding"/>
    <property type="evidence" value="ECO:0007669"/>
    <property type="project" value="UniProtKB-KW"/>
</dbReference>
<dbReference type="PROSITE" id="PS50862">
    <property type="entry name" value="AA_TRNA_LIGASE_II"/>
    <property type="match status" value="1"/>
</dbReference>
<evidence type="ECO:0000256" key="12">
    <source>
        <dbReference type="ARBA" id="ARBA00047929"/>
    </source>
</evidence>
<dbReference type="InterPro" id="IPR045864">
    <property type="entry name" value="aa-tRNA-synth_II/BPL/LPL"/>
</dbReference>
<keyword evidence="6" id="KW-0436">Ligase</keyword>
<name>A0A1T5B3T0_9FLAO</name>
<evidence type="ECO:0000256" key="13">
    <source>
        <dbReference type="ARBA" id="ARBA00048823"/>
    </source>
</evidence>
<keyword evidence="8 16" id="KW-0067">ATP-binding</keyword>
<dbReference type="RefSeq" id="WP_079511849.1">
    <property type="nucleotide sequence ID" value="NZ_CAXBOB010000012.1"/>
</dbReference>
<evidence type="ECO:0000256" key="5">
    <source>
        <dbReference type="ARBA" id="ARBA00022490"/>
    </source>
</evidence>
<dbReference type="EMBL" id="FUYL01000003">
    <property type="protein sequence ID" value="SKB41707.1"/>
    <property type="molecule type" value="Genomic_DNA"/>
</dbReference>
<dbReference type="GO" id="GO:0005737">
    <property type="term" value="C:cytoplasm"/>
    <property type="evidence" value="ECO:0007669"/>
    <property type="project" value="UniProtKB-SubCell"/>
</dbReference>
<comment type="subcellular location">
    <subcellularLocation>
        <location evidence="1">Cytoplasm</location>
    </subcellularLocation>
</comment>
<evidence type="ECO:0000313" key="18">
    <source>
        <dbReference type="EMBL" id="SKB41707.1"/>
    </source>
</evidence>
<feature type="binding site" evidence="15">
    <location>
        <position position="264"/>
    </location>
    <ligand>
        <name>L-serine</name>
        <dbReference type="ChEBI" id="CHEBI:33384"/>
    </ligand>
</feature>
<dbReference type="PRINTS" id="PR00981">
    <property type="entry name" value="TRNASYNTHSER"/>
</dbReference>
<evidence type="ECO:0000313" key="19">
    <source>
        <dbReference type="Proteomes" id="UP000190339"/>
    </source>
</evidence>
<dbReference type="AlphaFoldDB" id="A0A1T5B3T0"/>
<protein>
    <recommendedName>
        <fullName evidence="11 14">Serine--tRNA ligase</fullName>
        <ecNumber evidence="4 14">6.1.1.11</ecNumber>
    </recommendedName>
</protein>
<evidence type="ECO:0000256" key="1">
    <source>
        <dbReference type="ARBA" id="ARBA00004496"/>
    </source>
</evidence>
<dbReference type="Gene3D" id="1.10.287.40">
    <property type="entry name" value="Serine-tRNA synthetase, tRNA binding domain"/>
    <property type="match status" value="1"/>
</dbReference>
<keyword evidence="7" id="KW-0547">Nucleotide-binding</keyword>
<dbReference type="Pfam" id="PF00587">
    <property type="entry name" value="tRNA-synt_2b"/>
    <property type="match status" value="1"/>
</dbReference>
<evidence type="ECO:0000256" key="4">
    <source>
        <dbReference type="ARBA" id="ARBA00012840"/>
    </source>
</evidence>
<comment type="catalytic activity">
    <reaction evidence="13">
        <text>tRNA(Ser) + L-serine + ATP = L-seryl-tRNA(Ser) + AMP + diphosphate + H(+)</text>
        <dbReference type="Rhea" id="RHEA:12292"/>
        <dbReference type="Rhea" id="RHEA-COMP:9669"/>
        <dbReference type="Rhea" id="RHEA-COMP:9703"/>
        <dbReference type="ChEBI" id="CHEBI:15378"/>
        <dbReference type="ChEBI" id="CHEBI:30616"/>
        <dbReference type="ChEBI" id="CHEBI:33019"/>
        <dbReference type="ChEBI" id="CHEBI:33384"/>
        <dbReference type="ChEBI" id="CHEBI:78442"/>
        <dbReference type="ChEBI" id="CHEBI:78533"/>
        <dbReference type="ChEBI" id="CHEBI:456215"/>
        <dbReference type="EC" id="6.1.1.11"/>
    </reaction>
</comment>